<dbReference type="AlphaFoldDB" id="A0A7C9A2Q5"/>
<proteinExistence type="predicted"/>
<dbReference type="EMBL" id="GISG01198703">
    <property type="protein sequence ID" value="MBA4658018.1"/>
    <property type="molecule type" value="Transcribed_RNA"/>
</dbReference>
<protein>
    <submittedName>
        <fullName evidence="1">Uncharacterized protein</fullName>
    </submittedName>
</protein>
<name>A0A7C9A2Q5_OPUST</name>
<reference evidence="1" key="2">
    <citation type="submission" date="2020-07" db="EMBL/GenBank/DDBJ databases">
        <authorList>
            <person name="Vera ALvarez R."/>
            <person name="Arias-Moreno D.M."/>
            <person name="Jimenez-Jacinto V."/>
            <person name="Jimenez-Bremont J.F."/>
            <person name="Swaminathan K."/>
            <person name="Moose S.P."/>
            <person name="Guerrero-Gonzalez M.L."/>
            <person name="Marino-Ramirez L."/>
            <person name="Landsman D."/>
            <person name="Rodriguez-Kessler M."/>
            <person name="Delgado-Sanchez P."/>
        </authorList>
    </citation>
    <scope>NUCLEOTIDE SEQUENCE</scope>
    <source>
        <tissue evidence="1">Cladode</tissue>
    </source>
</reference>
<evidence type="ECO:0000313" key="1">
    <source>
        <dbReference type="EMBL" id="MBA4658018.1"/>
    </source>
</evidence>
<organism evidence="1">
    <name type="scientific">Opuntia streptacantha</name>
    <name type="common">Prickly pear cactus</name>
    <name type="synonym">Opuntia cardona</name>
    <dbReference type="NCBI Taxonomy" id="393608"/>
    <lineage>
        <taxon>Eukaryota</taxon>
        <taxon>Viridiplantae</taxon>
        <taxon>Streptophyta</taxon>
        <taxon>Embryophyta</taxon>
        <taxon>Tracheophyta</taxon>
        <taxon>Spermatophyta</taxon>
        <taxon>Magnoliopsida</taxon>
        <taxon>eudicotyledons</taxon>
        <taxon>Gunneridae</taxon>
        <taxon>Pentapetalae</taxon>
        <taxon>Caryophyllales</taxon>
        <taxon>Cactineae</taxon>
        <taxon>Cactaceae</taxon>
        <taxon>Opuntioideae</taxon>
        <taxon>Opuntia</taxon>
    </lineage>
</organism>
<accession>A0A7C9A2Q5</accession>
<sequence length="117" mass="12930">MNISTQKFRNLYTSFLTKLHRLSNISVRTSEQSAITNRTNLISSGKAILSCQIMGTIMLAYQASQSITRVPTKFTTCRLTDAKGKLSNHTYPLSVHTSAHISANLASIIISYSDPHL</sequence>
<reference evidence="1" key="1">
    <citation type="journal article" date="2013" name="J. Plant Res.">
        <title>Effect of fungi and light on seed germination of three Opuntia species from semiarid lands of central Mexico.</title>
        <authorList>
            <person name="Delgado-Sanchez P."/>
            <person name="Jimenez-Bremont J.F."/>
            <person name="Guerrero-Gonzalez Mde L."/>
            <person name="Flores J."/>
        </authorList>
    </citation>
    <scope>NUCLEOTIDE SEQUENCE</scope>
    <source>
        <tissue evidence="1">Cladode</tissue>
    </source>
</reference>